<evidence type="ECO:0000313" key="5">
    <source>
        <dbReference type="EMBL" id="MBO3733927.1"/>
    </source>
</evidence>
<dbReference type="NCBIfam" id="TIGR00377">
    <property type="entry name" value="ant_ant_sig"/>
    <property type="match status" value="1"/>
</dbReference>
<reference evidence="5 6" key="1">
    <citation type="submission" date="2021-03" db="EMBL/GenBank/DDBJ databases">
        <title>Glycomyces sp. nov., a novel actinomycete isolated from soil.</title>
        <authorList>
            <person name="Yang X."/>
            <person name="Xu X."/>
        </authorList>
    </citation>
    <scope>NUCLEOTIDE SEQUENCE [LARGE SCALE GENOMIC DNA]</scope>
    <source>
        <strain evidence="5 6">NEAU-S30</strain>
    </source>
</reference>
<protein>
    <recommendedName>
        <fullName evidence="2">Anti-sigma factor antagonist</fullName>
    </recommendedName>
</protein>
<evidence type="ECO:0000259" key="4">
    <source>
        <dbReference type="PROSITE" id="PS50801"/>
    </source>
</evidence>
<evidence type="ECO:0000256" key="2">
    <source>
        <dbReference type="RuleBase" id="RU003749"/>
    </source>
</evidence>
<feature type="domain" description="STAS" evidence="4">
    <location>
        <begin position="86"/>
        <end position="191"/>
    </location>
</feature>
<dbReference type="InterPro" id="IPR002645">
    <property type="entry name" value="STAS_dom"/>
</dbReference>
<comment type="caution">
    <text evidence="5">The sequence shown here is derived from an EMBL/GenBank/DDBJ whole genome shotgun (WGS) entry which is preliminary data.</text>
</comment>
<accession>A0ABS3U571</accession>
<dbReference type="PANTHER" id="PTHR33495:SF2">
    <property type="entry name" value="ANTI-SIGMA FACTOR ANTAGONIST TM_1081-RELATED"/>
    <property type="match status" value="1"/>
</dbReference>
<proteinExistence type="inferred from homology"/>
<evidence type="ECO:0000256" key="3">
    <source>
        <dbReference type="SAM" id="MobiDB-lite"/>
    </source>
</evidence>
<organism evidence="5 6">
    <name type="scientific">Glycomyces niveus</name>
    <dbReference type="NCBI Taxonomy" id="2820287"/>
    <lineage>
        <taxon>Bacteria</taxon>
        <taxon>Bacillati</taxon>
        <taxon>Actinomycetota</taxon>
        <taxon>Actinomycetes</taxon>
        <taxon>Glycomycetales</taxon>
        <taxon>Glycomycetaceae</taxon>
        <taxon>Glycomyces</taxon>
    </lineage>
</organism>
<dbReference type="SUPFAM" id="SSF52091">
    <property type="entry name" value="SpoIIaa-like"/>
    <property type="match status" value="1"/>
</dbReference>
<sequence>MPQPADRVVRRRGRAPAIRSYAPGSTPLGTQYAYGPRHSDHRPERGPGPPEARLRAPPRPWPRVSPREGSDGVRGTSGDGAAEPELGLGLSEVGDYAVISVTGEIDMYTAPQLREAVRQLAAEGRMRVAIDLTTTEFCDSTGLGVLIGARRRLSDSGGSLVVVCANPRIRKLLDLTGLDKVLDVREAVPGE</sequence>
<dbReference type="PROSITE" id="PS50801">
    <property type="entry name" value="STAS"/>
    <property type="match status" value="1"/>
</dbReference>
<dbReference type="Proteomes" id="UP000681341">
    <property type="component" value="Unassembled WGS sequence"/>
</dbReference>
<gene>
    <name evidence="5" type="ORF">J5V16_13955</name>
</gene>
<dbReference type="Pfam" id="PF01740">
    <property type="entry name" value="STAS"/>
    <property type="match status" value="1"/>
</dbReference>
<comment type="similarity">
    <text evidence="1 2">Belongs to the anti-sigma-factor antagonist family.</text>
</comment>
<dbReference type="EMBL" id="JAGFNP010000007">
    <property type="protein sequence ID" value="MBO3733927.1"/>
    <property type="molecule type" value="Genomic_DNA"/>
</dbReference>
<name>A0ABS3U571_9ACTN</name>
<dbReference type="PANTHER" id="PTHR33495">
    <property type="entry name" value="ANTI-SIGMA FACTOR ANTAGONIST TM_1081-RELATED-RELATED"/>
    <property type="match status" value="1"/>
</dbReference>
<evidence type="ECO:0000313" key="6">
    <source>
        <dbReference type="Proteomes" id="UP000681341"/>
    </source>
</evidence>
<dbReference type="Gene3D" id="3.30.750.24">
    <property type="entry name" value="STAS domain"/>
    <property type="match status" value="1"/>
</dbReference>
<dbReference type="InterPro" id="IPR036513">
    <property type="entry name" value="STAS_dom_sf"/>
</dbReference>
<evidence type="ECO:0000256" key="1">
    <source>
        <dbReference type="ARBA" id="ARBA00009013"/>
    </source>
</evidence>
<keyword evidence="6" id="KW-1185">Reference proteome</keyword>
<dbReference type="CDD" id="cd07043">
    <property type="entry name" value="STAS_anti-anti-sigma_factors"/>
    <property type="match status" value="1"/>
</dbReference>
<dbReference type="InterPro" id="IPR003658">
    <property type="entry name" value="Anti-sigma_ant"/>
</dbReference>
<feature type="region of interest" description="Disordered" evidence="3">
    <location>
        <begin position="1"/>
        <end position="86"/>
    </location>
</feature>